<reference evidence="2 3" key="1">
    <citation type="journal article" date="2014" name="PLoS Genet.">
        <title>Phylogenetically driven sequencing of extremely halophilic archaea reveals strategies for static and dynamic osmo-response.</title>
        <authorList>
            <person name="Becker E.A."/>
            <person name="Seitzer P.M."/>
            <person name="Tritt A."/>
            <person name="Larsen D."/>
            <person name="Krusor M."/>
            <person name="Yao A.I."/>
            <person name="Wu D."/>
            <person name="Madern D."/>
            <person name="Eisen J.A."/>
            <person name="Darling A.E."/>
            <person name="Facciotti M.T."/>
        </authorList>
    </citation>
    <scope>NUCLEOTIDE SEQUENCE [LARGE SCALE GENOMIC DNA]</scope>
    <source>
        <strain evidence="2 3">JCM 10478</strain>
    </source>
</reference>
<feature type="region of interest" description="Disordered" evidence="1">
    <location>
        <begin position="68"/>
        <end position="87"/>
    </location>
</feature>
<dbReference type="EMBL" id="AOID01000019">
    <property type="protein sequence ID" value="ELY68896.1"/>
    <property type="molecule type" value="Genomic_DNA"/>
</dbReference>
<feature type="region of interest" description="Disordered" evidence="1">
    <location>
        <begin position="1"/>
        <end position="42"/>
    </location>
</feature>
<evidence type="ECO:0000313" key="2">
    <source>
        <dbReference type="EMBL" id="ELY68896.1"/>
    </source>
</evidence>
<feature type="compositionally biased region" description="Polar residues" evidence="1">
    <location>
        <begin position="31"/>
        <end position="42"/>
    </location>
</feature>
<evidence type="ECO:0000313" key="3">
    <source>
        <dbReference type="Proteomes" id="UP000011632"/>
    </source>
</evidence>
<feature type="compositionally biased region" description="Basic and acidic residues" evidence="1">
    <location>
        <begin position="14"/>
        <end position="24"/>
    </location>
</feature>
<sequence>MAATTAAFVMDIHPPTEPDLRQSLESDDQPETPNATFQFTQSRGLTTVTHSGGDTLAADRVTLATDDGSQQWADSGEVTEGDSRTVSGSGVRVLWNGEVIGESGT</sequence>
<organism evidence="2 3">
    <name type="scientific">Natrinema versiforme JCM 10478</name>
    <dbReference type="NCBI Taxonomy" id="1227496"/>
    <lineage>
        <taxon>Archaea</taxon>
        <taxon>Methanobacteriati</taxon>
        <taxon>Methanobacteriota</taxon>
        <taxon>Stenosarchaea group</taxon>
        <taxon>Halobacteria</taxon>
        <taxon>Halobacteriales</taxon>
        <taxon>Natrialbaceae</taxon>
        <taxon>Natrinema</taxon>
    </lineage>
</organism>
<comment type="caution">
    <text evidence="2">The sequence shown here is derived from an EMBL/GenBank/DDBJ whole genome shotgun (WGS) entry which is preliminary data.</text>
</comment>
<keyword evidence="3" id="KW-1185">Reference proteome</keyword>
<evidence type="ECO:0000256" key="1">
    <source>
        <dbReference type="SAM" id="MobiDB-lite"/>
    </source>
</evidence>
<dbReference type="STRING" id="1227496.C489_06003"/>
<dbReference type="PATRIC" id="fig|1227496.3.peg.1211"/>
<accession>L9Y5G7</accession>
<protein>
    <submittedName>
        <fullName evidence="2">Uncharacterized protein</fullName>
    </submittedName>
</protein>
<dbReference type="AlphaFoldDB" id="L9Y5G7"/>
<dbReference type="Proteomes" id="UP000011632">
    <property type="component" value="Unassembled WGS sequence"/>
</dbReference>
<name>L9Y5G7_9EURY</name>
<proteinExistence type="predicted"/>
<gene>
    <name evidence="2" type="ORF">C489_06003</name>
</gene>